<dbReference type="InterPro" id="IPR001360">
    <property type="entry name" value="Glyco_hydro_1"/>
</dbReference>
<dbReference type="GO" id="GO:0030245">
    <property type="term" value="P:cellulose catabolic process"/>
    <property type="evidence" value="ECO:0007669"/>
    <property type="project" value="UniProtKB-KW"/>
</dbReference>
<keyword evidence="7 12" id="KW-0326">Glycosidase</keyword>
<organism evidence="13 14">
    <name type="scientific">Gandjariella thermophila</name>
    <dbReference type="NCBI Taxonomy" id="1931992"/>
    <lineage>
        <taxon>Bacteria</taxon>
        <taxon>Bacillati</taxon>
        <taxon>Actinomycetota</taxon>
        <taxon>Actinomycetes</taxon>
        <taxon>Pseudonocardiales</taxon>
        <taxon>Pseudonocardiaceae</taxon>
        <taxon>Gandjariella</taxon>
    </lineage>
</organism>
<dbReference type="GO" id="GO:0008422">
    <property type="term" value="F:beta-glucosidase activity"/>
    <property type="evidence" value="ECO:0007669"/>
    <property type="project" value="UniProtKB-EC"/>
</dbReference>
<dbReference type="PANTHER" id="PTHR10353">
    <property type="entry name" value="GLYCOSYL HYDROLASE"/>
    <property type="match status" value="1"/>
</dbReference>
<evidence type="ECO:0000256" key="7">
    <source>
        <dbReference type="ARBA" id="ARBA00023295"/>
    </source>
</evidence>
<feature type="binding site" evidence="10">
    <location>
        <position position="175"/>
    </location>
    <ligand>
        <name>substrate</name>
    </ligand>
</feature>
<feature type="binding site" evidence="10">
    <location>
        <begin position="426"/>
        <end position="427"/>
    </location>
    <ligand>
        <name>substrate</name>
    </ligand>
</feature>
<dbReference type="InterPro" id="IPR017853">
    <property type="entry name" value="GH"/>
</dbReference>
<gene>
    <name evidence="13" type="primary">bglB_1</name>
    <name evidence="13" type="ORF">GTS_32690</name>
</gene>
<evidence type="ECO:0000256" key="9">
    <source>
        <dbReference type="PIRSR" id="PIRSR617736-1"/>
    </source>
</evidence>
<evidence type="ECO:0000256" key="6">
    <source>
        <dbReference type="ARBA" id="ARBA00023277"/>
    </source>
</evidence>
<comment type="similarity">
    <text evidence="2 12">Belongs to the glycosyl hydrolase 1 family.</text>
</comment>
<comment type="caution">
    <text evidence="13">The sequence shown here is derived from an EMBL/GenBank/DDBJ whole genome shotgun (WGS) entry which is preliminary data.</text>
</comment>
<feature type="binding site" evidence="10">
    <location>
        <position position="419"/>
    </location>
    <ligand>
        <name>substrate</name>
    </ligand>
</feature>
<evidence type="ECO:0000256" key="3">
    <source>
        <dbReference type="ARBA" id="ARBA00012744"/>
    </source>
</evidence>
<dbReference type="EC" id="3.2.1.21" evidence="3 12"/>
<dbReference type="AlphaFoldDB" id="A0A4D4JB28"/>
<feature type="active site" description="Nucleophile" evidence="9 11">
    <location>
        <position position="372"/>
    </location>
</feature>
<dbReference type="FunFam" id="3.20.20.80:FF:000004">
    <property type="entry name" value="Beta-glucosidase 6-phospho-beta-glucosidase"/>
    <property type="match status" value="1"/>
</dbReference>
<evidence type="ECO:0000256" key="12">
    <source>
        <dbReference type="RuleBase" id="RU361175"/>
    </source>
</evidence>
<keyword evidence="8" id="KW-0624">Polysaccharide degradation</keyword>
<evidence type="ECO:0000313" key="13">
    <source>
        <dbReference type="EMBL" id="GDY31636.1"/>
    </source>
</evidence>
<dbReference type="Gene3D" id="3.20.20.80">
    <property type="entry name" value="Glycosidases"/>
    <property type="match status" value="1"/>
</dbReference>
<keyword evidence="6" id="KW-0119">Carbohydrate metabolism</keyword>
<evidence type="ECO:0000256" key="5">
    <source>
        <dbReference type="ARBA" id="ARBA00023001"/>
    </source>
</evidence>
<accession>A0A4D4JB28</accession>
<name>A0A4D4JB28_9PSEU</name>
<proteinExistence type="inferred from homology"/>
<comment type="catalytic activity">
    <reaction evidence="1 12">
        <text>Hydrolysis of terminal, non-reducing beta-D-glucosyl residues with release of beta-D-glucose.</text>
        <dbReference type="EC" id="3.2.1.21"/>
    </reaction>
</comment>
<evidence type="ECO:0000256" key="11">
    <source>
        <dbReference type="PROSITE-ProRule" id="PRU10055"/>
    </source>
</evidence>
<evidence type="ECO:0000256" key="4">
    <source>
        <dbReference type="ARBA" id="ARBA00022801"/>
    </source>
</evidence>
<dbReference type="SUPFAM" id="SSF51445">
    <property type="entry name" value="(Trans)glycosidases"/>
    <property type="match status" value="1"/>
</dbReference>
<dbReference type="Pfam" id="PF00232">
    <property type="entry name" value="Glyco_hydro_1"/>
    <property type="match status" value="1"/>
</dbReference>
<evidence type="ECO:0000313" key="14">
    <source>
        <dbReference type="Proteomes" id="UP000298860"/>
    </source>
</evidence>
<protein>
    <recommendedName>
        <fullName evidence="3 12">Beta-glucosidase</fullName>
        <ecNumber evidence="3 12">3.2.1.21</ecNumber>
    </recommendedName>
</protein>
<evidence type="ECO:0000256" key="2">
    <source>
        <dbReference type="ARBA" id="ARBA00010838"/>
    </source>
</evidence>
<dbReference type="InterPro" id="IPR018120">
    <property type="entry name" value="Glyco_hydro_1_AS"/>
</dbReference>
<keyword evidence="5" id="KW-0136">Cellulose degradation</keyword>
<feature type="binding site" evidence="10">
    <location>
        <position position="307"/>
    </location>
    <ligand>
        <name>substrate</name>
    </ligand>
</feature>
<feature type="binding site" evidence="10">
    <location>
        <position position="131"/>
    </location>
    <ligand>
        <name>substrate</name>
    </ligand>
</feature>
<dbReference type="GO" id="GO:0005829">
    <property type="term" value="C:cytosol"/>
    <property type="evidence" value="ECO:0007669"/>
    <property type="project" value="TreeGrafter"/>
</dbReference>
<dbReference type="NCBIfam" id="TIGR03356">
    <property type="entry name" value="BGL"/>
    <property type="match status" value="1"/>
</dbReference>
<evidence type="ECO:0000256" key="8">
    <source>
        <dbReference type="ARBA" id="ARBA00023326"/>
    </source>
</evidence>
<reference evidence="14" key="1">
    <citation type="submission" date="2019-04" db="EMBL/GenBank/DDBJ databases">
        <title>Draft genome sequence of Pseudonocardiaceae bacterium SL3-2-4.</title>
        <authorList>
            <person name="Ningsih F."/>
            <person name="Yokota A."/>
            <person name="Sakai Y."/>
            <person name="Nanatani K."/>
            <person name="Yabe S."/>
            <person name="Oetari A."/>
            <person name="Sjamsuridzal W."/>
        </authorList>
    </citation>
    <scope>NUCLEOTIDE SEQUENCE [LARGE SCALE GENOMIC DNA]</scope>
    <source>
        <strain evidence="14">SL3-2-4</strain>
    </source>
</reference>
<dbReference type="PROSITE" id="PS00653">
    <property type="entry name" value="GLYCOSYL_HYDROL_F1_2"/>
    <property type="match status" value="1"/>
</dbReference>
<feature type="active site" description="Proton donor" evidence="9">
    <location>
        <position position="176"/>
    </location>
</feature>
<evidence type="ECO:0000256" key="1">
    <source>
        <dbReference type="ARBA" id="ARBA00000448"/>
    </source>
</evidence>
<feature type="binding site" evidence="10">
    <location>
        <position position="31"/>
    </location>
    <ligand>
        <name>substrate</name>
    </ligand>
</feature>
<evidence type="ECO:0000256" key="10">
    <source>
        <dbReference type="PIRSR" id="PIRSR617736-2"/>
    </source>
</evidence>
<dbReference type="PANTHER" id="PTHR10353:SF36">
    <property type="entry name" value="LP05116P"/>
    <property type="match status" value="1"/>
</dbReference>
<dbReference type="Proteomes" id="UP000298860">
    <property type="component" value="Unassembled WGS sequence"/>
</dbReference>
<keyword evidence="4 12" id="KW-0378">Hydrolase</keyword>
<dbReference type="InterPro" id="IPR017736">
    <property type="entry name" value="Glyco_hydro_1_beta-glucosidase"/>
</dbReference>
<sequence length="468" mass="51957">MHIAEEHDRTLAPMRCFPPAFVWGTATAAFQIEGATAEDGRTDSIWDTFCRTPGAVAGGDTGDVAADHYHRMPEDVALMRSLGLGGYRFSVAWPRVLRPDGAVNQRGLDFYRRLVDRLLDSGITPFVTLYHWDLPQHLEDRGGWTSRDTAFRFAEYAQTVHAALGDRVLHWTTLNEPYCAALLGYGAGVHAPGRRDPRAAAAAAHHLLLGHGLTTQAIRAADGGARVAITFNLYPVDPADPDDPVDRDAARRVDGLQNRLWLDAVLRGRYPDDVRADLARFGFDEHVRPADLATLAAPVDALGVNYYSGYRVTGHGGPDRRRAEWIGAEHVRPVYRGLPRTAMGWEVQPEGLTRVLLRVHTEYPVLPLYVTENGAAYDDDPAEDGTTHDVERRDYLRGHLTAVHDAIERGVDVRGYFCWSLLDNFEWAEGYAKRFGIVRVDFDTLARTPKLSGLWYSRVARANALPGG</sequence>
<keyword evidence="14" id="KW-1185">Reference proteome</keyword>
<dbReference type="PROSITE" id="PS00572">
    <property type="entry name" value="GLYCOSYL_HYDROL_F1_1"/>
    <property type="match status" value="1"/>
</dbReference>
<dbReference type="PRINTS" id="PR00131">
    <property type="entry name" value="GLHYDRLASE1"/>
</dbReference>
<dbReference type="EMBL" id="BJFL01000016">
    <property type="protein sequence ID" value="GDY31636.1"/>
    <property type="molecule type" value="Genomic_DNA"/>
</dbReference>
<dbReference type="InterPro" id="IPR033132">
    <property type="entry name" value="GH_1_N_CS"/>
</dbReference>